<dbReference type="GO" id="GO:0004150">
    <property type="term" value="F:dihydroneopterin aldolase activity"/>
    <property type="evidence" value="ECO:0007669"/>
    <property type="project" value="UniProtKB-UniRule"/>
</dbReference>
<evidence type="ECO:0000256" key="6">
    <source>
        <dbReference type="RuleBase" id="RU362079"/>
    </source>
</evidence>
<dbReference type="PANTHER" id="PTHR42844:SF1">
    <property type="entry name" value="DIHYDRONEOPTERIN ALDOLASE 1-RELATED"/>
    <property type="match status" value="1"/>
</dbReference>
<keyword evidence="9" id="KW-1185">Reference proteome</keyword>
<dbReference type="InterPro" id="IPR006156">
    <property type="entry name" value="Dihydroneopterin_aldolase"/>
</dbReference>
<dbReference type="EMBL" id="CP046244">
    <property type="protein sequence ID" value="QGP91099.1"/>
    <property type="molecule type" value="Genomic_DNA"/>
</dbReference>
<keyword evidence="4 6" id="KW-0289">Folate biosynthesis</keyword>
<evidence type="ECO:0000256" key="1">
    <source>
        <dbReference type="ARBA" id="ARBA00001353"/>
    </source>
</evidence>
<dbReference type="GO" id="GO:0005737">
    <property type="term" value="C:cytoplasm"/>
    <property type="evidence" value="ECO:0007669"/>
    <property type="project" value="TreeGrafter"/>
</dbReference>
<dbReference type="PANTHER" id="PTHR42844">
    <property type="entry name" value="DIHYDRONEOPTERIN ALDOLASE 1-RELATED"/>
    <property type="match status" value="1"/>
</dbReference>
<evidence type="ECO:0000313" key="9">
    <source>
        <dbReference type="Proteomes" id="UP000425916"/>
    </source>
</evidence>
<proteinExistence type="inferred from homology"/>
<sequence>MEKEDLLLVKGMQFWAKHGYFPEENTLGQRFVVDVEVSIDMSHTCTTDDLTGSLSYMDVYAIAERVATKEQYRTVQRIAQRIADEIIAAYPIKQVRVTVKKPSVAIGGIVEYSGCSIVREPQKN</sequence>
<name>A0A6I5ZNA9_9FIRM</name>
<dbReference type="Gene3D" id="3.30.1130.10">
    <property type="match status" value="1"/>
</dbReference>
<evidence type="ECO:0000256" key="3">
    <source>
        <dbReference type="ARBA" id="ARBA00005708"/>
    </source>
</evidence>
<dbReference type="Proteomes" id="UP000425916">
    <property type="component" value="Chromosome"/>
</dbReference>
<evidence type="ECO:0000256" key="2">
    <source>
        <dbReference type="ARBA" id="ARBA00005013"/>
    </source>
</evidence>
<organism evidence="8 9">
    <name type="scientific">Neomoorella glycerini</name>
    <dbReference type="NCBI Taxonomy" id="55779"/>
    <lineage>
        <taxon>Bacteria</taxon>
        <taxon>Bacillati</taxon>
        <taxon>Bacillota</taxon>
        <taxon>Clostridia</taxon>
        <taxon>Neomoorellales</taxon>
        <taxon>Neomoorellaceae</taxon>
        <taxon>Neomoorella</taxon>
    </lineage>
</organism>
<dbReference type="InterPro" id="IPR006157">
    <property type="entry name" value="FolB_dom"/>
</dbReference>
<accession>A0A6I5ZNA9</accession>
<feature type="domain" description="Dihydroneopterin aldolase/epimerase" evidence="7">
    <location>
        <begin position="7"/>
        <end position="119"/>
    </location>
</feature>
<comment type="pathway">
    <text evidence="2 6">Cofactor biosynthesis; tetrahydrofolate biosynthesis; 2-amino-4-hydroxy-6-hydroxymethyl-7,8-dihydropteridine diphosphate from 7,8-dihydroneopterin triphosphate: step 3/4.</text>
</comment>
<dbReference type="Pfam" id="PF02152">
    <property type="entry name" value="FolB"/>
    <property type="match status" value="1"/>
</dbReference>
<dbReference type="GO" id="GO:0046654">
    <property type="term" value="P:tetrahydrofolate biosynthetic process"/>
    <property type="evidence" value="ECO:0007669"/>
    <property type="project" value="UniProtKB-UniRule"/>
</dbReference>
<evidence type="ECO:0000256" key="4">
    <source>
        <dbReference type="ARBA" id="ARBA00022909"/>
    </source>
</evidence>
<dbReference type="SUPFAM" id="SSF55620">
    <property type="entry name" value="Tetrahydrobiopterin biosynthesis enzymes-like"/>
    <property type="match status" value="1"/>
</dbReference>
<dbReference type="CDD" id="cd00534">
    <property type="entry name" value="DHNA_DHNTPE"/>
    <property type="match status" value="1"/>
</dbReference>
<comment type="function">
    <text evidence="6">Catalyzes the conversion of 7,8-dihydroneopterin to 6-hydroxymethyl-7,8-dihydropterin.</text>
</comment>
<protein>
    <recommendedName>
        <fullName evidence="6">7,8-dihydroneopterin aldolase</fullName>
        <ecNumber evidence="6">4.1.2.25</ecNumber>
    </recommendedName>
</protein>
<dbReference type="SMART" id="SM00905">
    <property type="entry name" value="FolB"/>
    <property type="match status" value="1"/>
</dbReference>
<dbReference type="RefSeq" id="WP_156271525.1">
    <property type="nucleotide sequence ID" value="NZ_CP046244.1"/>
</dbReference>
<dbReference type="UniPathway" id="UPA00077">
    <property type="reaction ID" value="UER00154"/>
</dbReference>
<dbReference type="GO" id="GO:0046656">
    <property type="term" value="P:folic acid biosynthetic process"/>
    <property type="evidence" value="ECO:0007669"/>
    <property type="project" value="UniProtKB-UniRule"/>
</dbReference>
<evidence type="ECO:0000259" key="7">
    <source>
        <dbReference type="SMART" id="SM00905"/>
    </source>
</evidence>
<dbReference type="EC" id="4.1.2.25" evidence="6"/>
<dbReference type="AlphaFoldDB" id="A0A6I5ZNA9"/>
<dbReference type="NCBIfam" id="TIGR00525">
    <property type="entry name" value="folB"/>
    <property type="match status" value="1"/>
</dbReference>
<comment type="catalytic activity">
    <reaction evidence="1 6">
        <text>7,8-dihydroneopterin = 6-hydroxymethyl-7,8-dihydropterin + glycolaldehyde</text>
        <dbReference type="Rhea" id="RHEA:10540"/>
        <dbReference type="ChEBI" id="CHEBI:17001"/>
        <dbReference type="ChEBI" id="CHEBI:17071"/>
        <dbReference type="ChEBI" id="CHEBI:44841"/>
        <dbReference type="EC" id="4.1.2.25"/>
    </reaction>
</comment>
<reference evidence="8 9" key="1">
    <citation type="submission" date="2019-11" db="EMBL/GenBank/DDBJ databases">
        <title>Genome sequence of Moorella glycerini DSM11254.</title>
        <authorList>
            <person name="Poehlein A."/>
            <person name="Boeer T."/>
            <person name="Daniel R."/>
        </authorList>
    </citation>
    <scope>NUCLEOTIDE SEQUENCE [LARGE SCALE GENOMIC DNA]</scope>
    <source>
        <strain evidence="8 9">DSM 11254</strain>
    </source>
</reference>
<evidence type="ECO:0000313" key="8">
    <source>
        <dbReference type="EMBL" id="QGP91099.1"/>
    </source>
</evidence>
<comment type="similarity">
    <text evidence="3 6">Belongs to the DHNA family.</text>
</comment>
<dbReference type="NCBIfam" id="TIGR00526">
    <property type="entry name" value="folB_dom"/>
    <property type="match status" value="1"/>
</dbReference>
<dbReference type="OrthoDB" id="9808041at2"/>
<evidence type="ECO:0000256" key="5">
    <source>
        <dbReference type="ARBA" id="ARBA00023239"/>
    </source>
</evidence>
<gene>
    <name evidence="8" type="primary">folB_1</name>
    <name evidence="8" type="ORF">MGLY_04230</name>
</gene>
<dbReference type="InterPro" id="IPR043133">
    <property type="entry name" value="GTP-CH-I_C/QueF"/>
</dbReference>
<keyword evidence="5 6" id="KW-0456">Lyase</keyword>